<dbReference type="GO" id="GO:0003677">
    <property type="term" value="F:DNA binding"/>
    <property type="evidence" value="ECO:0007669"/>
    <property type="project" value="InterPro"/>
</dbReference>
<evidence type="ECO:0000313" key="2">
    <source>
        <dbReference type="EMBL" id="TCM84589.1"/>
    </source>
</evidence>
<dbReference type="InterPro" id="IPR027417">
    <property type="entry name" value="P-loop_NTPase"/>
</dbReference>
<dbReference type="GO" id="GO:0005524">
    <property type="term" value="F:ATP binding"/>
    <property type="evidence" value="ECO:0007669"/>
    <property type="project" value="InterPro"/>
</dbReference>
<comment type="caution">
    <text evidence="2">The sequence shown here is derived from an EMBL/GenBank/DDBJ whole genome shotgun (WGS) entry which is preliminary data.</text>
</comment>
<gene>
    <name evidence="2" type="ORF">EV216_11171</name>
</gene>
<reference evidence="2 3" key="1">
    <citation type="submission" date="2019-03" db="EMBL/GenBank/DDBJ databases">
        <title>Genomic Encyclopedia of Type Strains, Phase IV (KMG-IV): sequencing the most valuable type-strain genomes for metagenomic binning, comparative biology and taxonomic classification.</title>
        <authorList>
            <person name="Goeker M."/>
        </authorList>
    </citation>
    <scope>NUCLEOTIDE SEQUENCE [LARGE SCALE GENOMIC DNA]</scope>
    <source>
        <strain evidence="2 3">DSM 21153</strain>
    </source>
</reference>
<keyword evidence="3" id="KW-1185">Reference proteome</keyword>
<dbReference type="SUPFAM" id="SSF52540">
    <property type="entry name" value="P-loop containing nucleoside triphosphate hydrolases"/>
    <property type="match status" value="1"/>
</dbReference>
<dbReference type="InterPro" id="IPR006935">
    <property type="entry name" value="Helicase/UvrB_N"/>
</dbReference>
<evidence type="ECO:0000259" key="1">
    <source>
        <dbReference type="Pfam" id="PF04851"/>
    </source>
</evidence>
<protein>
    <recommendedName>
        <fullName evidence="1">Helicase/UvrB N-terminal domain-containing protein</fullName>
    </recommendedName>
</protein>
<dbReference type="EMBL" id="SLVM01000011">
    <property type="protein sequence ID" value="TCM84589.1"/>
    <property type="molecule type" value="Genomic_DNA"/>
</dbReference>
<feature type="domain" description="Helicase/UvrB N-terminal" evidence="1">
    <location>
        <begin position="23"/>
        <end position="158"/>
    </location>
</feature>
<sequence length="560" mass="63231">MVKVFSPEFYEKDISIAASDAVKSTQEQVYQTVLSRLAVKGALRFFTAETGLGKTTGARLAMKRVWSEVSSDIRFLVLVPTKKDADIFFQEMEKIEAGCAAVWTQSHDPTESVPVDFPISAQFTKSQAIKKKCLILTHNAGKAAEEWVGRRDVVIIDEYPQPVFNGTVHPYQFIKARDEEQSSPYAAAARWAEEQNTRGLTPVGVPSWVYDVVNSNPRSDAARDIKTLAEHMLAGTAFQRRINSSVWHWYNYNLPFEERAIIFSATAHTEGWHFDPAQGGSIPREGIKVDYSNMVAKYVPWPEGVSWYHHDVLRDPDQRDAFVSYVAGKVGFWDNRTLVVCPKDFEKDIARKLSSACVTHWGCDVGSNEYRDCDTVWLVSMFHQPNDVLFSKYLGHAKQNATEENLEAGKNTQGNLIRELKRLHYATHIKQMAARGTCRSVDGQGKAAYMELNCIFPDRDDFTTLLPELFSGVKLSYEAGSEPNARNNRSLIARISEYLCRTDSDFVSAGDLLAYGIIIRGKPKKVQIEQQQQHWTSLGWIFEKGEPGRYGNPAGFRRLN</sequence>
<dbReference type="RefSeq" id="WP_132694812.1">
    <property type="nucleotide sequence ID" value="NZ_SLVM01000011.1"/>
</dbReference>
<dbReference type="OrthoDB" id="7816830at2"/>
<accession>A0A4R1YU27</accession>
<dbReference type="Proteomes" id="UP000295277">
    <property type="component" value="Unassembled WGS sequence"/>
</dbReference>
<dbReference type="AlphaFoldDB" id="A0A4R1YU27"/>
<organism evidence="2 3">
    <name type="scientific">Rhodovulum steppense</name>
    <dbReference type="NCBI Taxonomy" id="540251"/>
    <lineage>
        <taxon>Bacteria</taxon>
        <taxon>Pseudomonadati</taxon>
        <taxon>Pseudomonadota</taxon>
        <taxon>Alphaproteobacteria</taxon>
        <taxon>Rhodobacterales</taxon>
        <taxon>Paracoccaceae</taxon>
        <taxon>Rhodovulum</taxon>
    </lineage>
</organism>
<dbReference type="Gene3D" id="3.40.50.300">
    <property type="entry name" value="P-loop containing nucleotide triphosphate hydrolases"/>
    <property type="match status" value="1"/>
</dbReference>
<dbReference type="GO" id="GO:0016787">
    <property type="term" value="F:hydrolase activity"/>
    <property type="evidence" value="ECO:0007669"/>
    <property type="project" value="InterPro"/>
</dbReference>
<name>A0A4R1YU27_9RHOB</name>
<proteinExistence type="predicted"/>
<dbReference type="Pfam" id="PF04851">
    <property type="entry name" value="ResIII"/>
    <property type="match status" value="1"/>
</dbReference>
<evidence type="ECO:0000313" key="3">
    <source>
        <dbReference type="Proteomes" id="UP000295277"/>
    </source>
</evidence>